<reference evidence="9 10" key="1">
    <citation type="journal article" date="2014" name="Int. J. Syst. Evol. Microbiol.">
        <title>Complete genome sequence of Corynebacterium casei LMG S-19264T (=DSM 44701T), isolated from a smear-ripened cheese.</title>
        <authorList>
            <consortium name="US DOE Joint Genome Institute (JGI-PGF)"/>
            <person name="Walter F."/>
            <person name="Albersmeier A."/>
            <person name="Kalinowski J."/>
            <person name="Ruckert C."/>
        </authorList>
    </citation>
    <scope>NUCLEOTIDE SEQUENCE [LARGE SCALE GENOMIC DNA]</scope>
    <source>
        <strain evidence="9 10">CGMCC 1.15286</strain>
    </source>
</reference>
<evidence type="ECO:0000256" key="1">
    <source>
        <dbReference type="ARBA" id="ARBA00004651"/>
    </source>
</evidence>
<dbReference type="Proteomes" id="UP000600247">
    <property type="component" value="Unassembled WGS sequence"/>
</dbReference>
<dbReference type="GO" id="GO:0055085">
    <property type="term" value="P:transmembrane transport"/>
    <property type="evidence" value="ECO:0007669"/>
    <property type="project" value="InterPro"/>
</dbReference>
<dbReference type="Pfam" id="PF00528">
    <property type="entry name" value="BPD_transp_1"/>
    <property type="match status" value="1"/>
</dbReference>
<dbReference type="SUPFAM" id="SSF161098">
    <property type="entry name" value="MetI-like"/>
    <property type="match status" value="1"/>
</dbReference>
<dbReference type="PANTHER" id="PTHR43227:SF11">
    <property type="entry name" value="BLL4140 PROTEIN"/>
    <property type="match status" value="1"/>
</dbReference>
<feature type="transmembrane region" description="Helical" evidence="7">
    <location>
        <begin position="20"/>
        <end position="46"/>
    </location>
</feature>
<accession>A0A917HQ49</accession>
<evidence type="ECO:0000256" key="5">
    <source>
        <dbReference type="ARBA" id="ARBA00022989"/>
    </source>
</evidence>
<dbReference type="GO" id="GO:0005886">
    <property type="term" value="C:plasma membrane"/>
    <property type="evidence" value="ECO:0007669"/>
    <property type="project" value="UniProtKB-SubCell"/>
</dbReference>
<comment type="subcellular location">
    <subcellularLocation>
        <location evidence="1 7">Cell membrane</location>
        <topology evidence="1 7">Multi-pass membrane protein</topology>
    </subcellularLocation>
</comment>
<feature type="domain" description="ABC transmembrane type-1" evidence="8">
    <location>
        <begin position="79"/>
        <end position="294"/>
    </location>
</feature>
<evidence type="ECO:0000256" key="2">
    <source>
        <dbReference type="ARBA" id="ARBA00022448"/>
    </source>
</evidence>
<sequence>MIQAERSGVRFKLSNRMKLFWMAVPFLIVVFIFNYIPLFGWIYAFFDYRPGVPLWKTPFAGVDYFKLMYEERKDLFNVLRNTMIMSVLGLLCTPLFAAFAIFLNEMKSKSFKKVVQITTTLPNFISWVLVYAVFFMFFSSDGFINKVLFNFGWIDSPTNVLGNNDIVWYVQTGIVMWKGLGWGAIIYLAAIAGIDQEQYDAAKVDGAGRFRTIWHITVPGILPTFFVLLLLDISNMLSNGFDQYFVFYNPLVASHIEVLDYYTYRVGMLNSDFSYSTALGISKTVISIVLLFTVNNLAKRVRGESII</sequence>
<dbReference type="InterPro" id="IPR035906">
    <property type="entry name" value="MetI-like_sf"/>
</dbReference>
<dbReference type="Gene3D" id="1.10.3720.10">
    <property type="entry name" value="MetI-like"/>
    <property type="match status" value="1"/>
</dbReference>
<feature type="transmembrane region" description="Helical" evidence="7">
    <location>
        <begin position="124"/>
        <end position="144"/>
    </location>
</feature>
<keyword evidence="10" id="KW-1185">Reference proteome</keyword>
<dbReference type="PANTHER" id="PTHR43227">
    <property type="entry name" value="BLL4140 PROTEIN"/>
    <property type="match status" value="1"/>
</dbReference>
<evidence type="ECO:0000256" key="6">
    <source>
        <dbReference type="ARBA" id="ARBA00023136"/>
    </source>
</evidence>
<proteinExistence type="inferred from homology"/>
<protein>
    <submittedName>
        <fullName evidence="9">Sugar ABC transporter permease</fullName>
    </submittedName>
</protein>
<organism evidence="9 10">
    <name type="scientific">Paenibacillus radicis</name>
    <name type="common">ex Gao et al. 2016</name>
    <dbReference type="NCBI Taxonomy" id="1737354"/>
    <lineage>
        <taxon>Bacteria</taxon>
        <taxon>Bacillati</taxon>
        <taxon>Bacillota</taxon>
        <taxon>Bacilli</taxon>
        <taxon>Bacillales</taxon>
        <taxon>Paenibacillaceae</taxon>
        <taxon>Paenibacillus</taxon>
    </lineage>
</organism>
<feature type="transmembrane region" description="Helical" evidence="7">
    <location>
        <begin position="212"/>
        <end position="231"/>
    </location>
</feature>
<evidence type="ECO:0000256" key="3">
    <source>
        <dbReference type="ARBA" id="ARBA00022475"/>
    </source>
</evidence>
<dbReference type="EMBL" id="BMHY01000015">
    <property type="protein sequence ID" value="GGG85684.1"/>
    <property type="molecule type" value="Genomic_DNA"/>
</dbReference>
<comment type="similarity">
    <text evidence="7">Belongs to the binding-protein-dependent transport system permease family.</text>
</comment>
<keyword evidence="3" id="KW-1003">Cell membrane</keyword>
<keyword evidence="6 7" id="KW-0472">Membrane</keyword>
<evidence type="ECO:0000256" key="7">
    <source>
        <dbReference type="RuleBase" id="RU363032"/>
    </source>
</evidence>
<keyword evidence="2 7" id="KW-0813">Transport</keyword>
<feature type="transmembrane region" description="Helical" evidence="7">
    <location>
        <begin position="166"/>
        <end position="191"/>
    </location>
</feature>
<feature type="transmembrane region" description="Helical" evidence="7">
    <location>
        <begin position="273"/>
        <end position="294"/>
    </location>
</feature>
<comment type="caution">
    <text evidence="9">The sequence shown here is derived from an EMBL/GenBank/DDBJ whole genome shotgun (WGS) entry which is preliminary data.</text>
</comment>
<dbReference type="AlphaFoldDB" id="A0A917HQ49"/>
<gene>
    <name evidence="9" type="ORF">GCM10010918_49630</name>
</gene>
<name>A0A917HQ49_9BACL</name>
<dbReference type="InterPro" id="IPR050809">
    <property type="entry name" value="UgpAE/MalFG_permease"/>
</dbReference>
<evidence type="ECO:0000256" key="4">
    <source>
        <dbReference type="ARBA" id="ARBA00022692"/>
    </source>
</evidence>
<keyword evidence="4 7" id="KW-0812">Transmembrane</keyword>
<feature type="transmembrane region" description="Helical" evidence="7">
    <location>
        <begin position="83"/>
        <end position="103"/>
    </location>
</feature>
<evidence type="ECO:0000259" key="8">
    <source>
        <dbReference type="PROSITE" id="PS50928"/>
    </source>
</evidence>
<dbReference type="RefSeq" id="WP_229692376.1">
    <property type="nucleotide sequence ID" value="NZ_BMHY01000015.1"/>
</dbReference>
<evidence type="ECO:0000313" key="10">
    <source>
        <dbReference type="Proteomes" id="UP000600247"/>
    </source>
</evidence>
<dbReference type="InterPro" id="IPR000515">
    <property type="entry name" value="MetI-like"/>
</dbReference>
<dbReference type="PROSITE" id="PS50928">
    <property type="entry name" value="ABC_TM1"/>
    <property type="match status" value="1"/>
</dbReference>
<keyword evidence="5 7" id="KW-1133">Transmembrane helix</keyword>
<dbReference type="CDD" id="cd06261">
    <property type="entry name" value="TM_PBP2"/>
    <property type="match status" value="1"/>
</dbReference>
<evidence type="ECO:0000313" key="9">
    <source>
        <dbReference type="EMBL" id="GGG85684.1"/>
    </source>
</evidence>